<organism evidence="1">
    <name type="scientific">Solanum chacoense</name>
    <name type="common">Chaco potato</name>
    <dbReference type="NCBI Taxonomy" id="4108"/>
    <lineage>
        <taxon>Eukaryota</taxon>
        <taxon>Viridiplantae</taxon>
        <taxon>Streptophyta</taxon>
        <taxon>Embryophyta</taxon>
        <taxon>Tracheophyta</taxon>
        <taxon>Spermatophyta</taxon>
        <taxon>Magnoliopsida</taxon>
        <taxon>eudicotyledons</taxon>
        <taxon>Gunneridae</taxon>
        <taxon>Pentapetalae</taxon>
        <taxon>asterids</taxon>
        <taxon>lamiids</taxon>
        <taxon>Solanales</taxon>
        <taxon>Solanaceae</taxon>
        <taxon>Solanoideae</taxon>
        <taxon>Solaneae</taxon>
        <taxon>Solanum</taxon>
    </lineage>
</organism>
<reference evidence="1" key="1">
    <citation type="submission" date="2015-12" db="EMBL/GenBank/DDBJ databases">
        <title>Gene expression during late stages of embryo sac development: a critical building block for successful pollen-pistil interactions.</title>
        <authorList>
            <person name="Liu Y."/>
            <person name="Joly V."/>
            <person name="Sabar M."/>
            <person name="Matton D.P."/>
        </authorList>
    </citation>
    <scope>NUCLEOTIDE SEQUENCE</scope>
</reference>
<evidence type="ECO:0000313" key="1">
    <source>
        <dbReference type="EMBL" id="JAP25596.1"/>
    </source>
</evidence>
<proteinExistence type="predicted"/>
<protein>
    <submittedName>
        <fullName evidence="1">Putative ovule protein</fullName>
    </submittedName>
</protein>
<dbReference type="AlphaFoldDB" id="A0A0V0HYU7"/>
<sequence>MHTPGKQLKEYYGISMELQVRDFTSFGALTPICIRMLMLTGLAIQMTESLHQVTYFSLDQIQLVGHQESNVQWLARLLRQSTNQSPMHLQRSRGCETYFMNYMSPSRRHQQSTMTMSGVPYPYETRCCRFSICS</sequence>
<name>A0A0V0HYU7_SOLCH</name>
<accession>A0A0V0HYU7</accession>
<dbReference type="EMBL" id="GEDG01013125">
    <property type="protein sequence ID" value="JAP25596.1"/>
    <property type="molecule type" value="Transcribed_RNA"/>
</dbReference>